<reference evidence="1" key="1">
    <citation type="submission" date="2022-12" db="EMBL/GenBank/DDBJ databases">
        <title>Reference genome sequencing for broad-spectrum identification of bacterial and archaeal isolates by mass spectrometry.</title>
        <authorList>
            <person name="Sekiguchi Y."/>
            <person name="Tourlousse D.M."/>
        </authorList>
    </citation>
    <scope>NUCLEOTIDE SEQUENCE</scope>
    <source>
        <strain evidence="1">H2</strain>
    </source>
</reference>
<organism evidence="1 2">
    <name type="scientific">Geobacter hydrogenophilus</name>
    <dbReference type="NCBI Taxonomy" id="40983"/>
    <lineage>
        <taxon>Bacteria</taxon>
        <taxon>Pseudomonadati</taxon>
        <taxon>Thermodesulfobacteriota</taxon>
        <taxon>Desulfuromonadia</taxon>
        <taxon>Geobacterales</taxon>
        <taxon>Geobacteraceae</taxon>
        <taxon>Geobacter</taxon>
    </lineage>
</organism>
<evidence type="ECO:0000313" key="1">
    <source>
        <dbReference type="EMBL" id="GLI36602.1"/>
    </source>
</evidence>
<keyword evidence="2" id="KW-1185">Reference proteome</keyword>
<dbReference type="AlphaFoldDB" id="A0A9W6FXG6"/>
<dbReference type="Proteomes" id="UP001144352">
    <property type="component" value="Unassembled WGS sequence"/>
</dbReference>
<dbReference type="EMBL" id="BSDS01000001">
    <property type="protein sequence ID" value="GLI36602.1"/>
    <property type="molecule type" value="Genomic_DNA"/>
</dbReference>
<sequence>MVSKVQYAQVAQEALTFIIPAPKSFEPPRRFNLPSGEIPAADQCSIMPGESLPYAFEPAGKGFNIIVGKDKKFSTCFAHSPMPGIMETWRGFLQVAKVRNGIHKTVNYFGRFRRRAVINHYYFEKVLANGLRSERDQYPLQKYWPISRRKYH</sequence>
<evidence type="ECO:0000313" key="2">
    <source>
        <dbReference type="Proteomes" id="UP001144352"/>
    </source>
</evidence>
<gene>
    <name evidence="1" type="ORF">GHYDROH2_01030</name>
</gene>
<protein>
    <submittedName>
        <fullName evidence="1">Uncharacterized protein</fullName>
    </submittedName>
</protein>
<proteinExistence type="predicted"/>
<accession>A0A9W6FXG6</accession>
<comment type="caution">
    <text evidence="1">The sequence shown here is derived from an EMBL/GenBank/DDBJ whole genome shotgun (WGS) entry which is preliminary data.</text>
</comment>
<name>A0A9W6FXG6_9BACT</name>